<evidence type="ECO:0000313" key="4">
    <source>
        <dbReference type="EMBL" id="MCZ2653851.1"/>
    </source>
</evidence>
<dbReference type="Pfam" id="PF00583">
    <property type="entry name" value="Acetyltransf_1"/>
    <property type="match status" value="1"/>
</dbReference>
<reference evidence="4" key="1">
    <citation type="submission" date="2022-12" db="EMBL/GenBank/DDBJ databases">
        <title>Development of a Multilocus Sequence Typing Scheme for Bacteroides fragilis Based on Whole Genome Sequencing Data and Clinical Application.</title>
        <authorList>
            <person name="Nielsen F.D."/>
            <person name="Justesen U.S."/>
        </authorList>
    </citation>
    <scope>NUCLEOTIDE SEQUENCE</scope>
    <source>
        <strain evidence="4">BF_BC_ODE_DK_2015_2</strain>
    </source>
</reference>
<dbReference type="SUPFAM" id="SSF53756">
    <property type="entry name" value="UDP-Glycosyltransferase/glycogen phosphorylase"/>
    <property type="match status" value="1"/>
</dbReference>
<dbReference type="AlphaFoldDB" id="A0ABD4VQY0"/>
<dbReference type="EC" id="3.6.1.57" evidence="4"/>
<dbReference type="InterPro" id="IPR016181">
    <property type="entry name" value="Acyl_CoA_acyltransferase"/>
</dbReference>
<evidence type="ECO:0000256" key="2">
    <source>
        <dbReference type="PIRSR" id="PIRSR620023-2"/>
    </source>
</evidence>
<dbReference type="InterPro" id="IPR020023">
    <property type="entry name" value="PseG"/>
</dbReference>
<sequence length="468" mass="53766">MQKRKIFFRADASTTIGYGHFIRTLALADMLKNDFNCTFFTQSPSTYQQGEADKVCPLVSLPSDDSKFERFLEYLIGDEIVVLDNYFYTTDYQKQIKDKGCKLVHIDDIHDRHFYADLIINHGNATQSIYDAESTTRFCLGPSYALLRKPFLTPSSNIERMRGKWVICFGGADLQNLTEKAVKALNVREDVNQITAIVGEAYSHKAVLIQYDKVTILSSLTAEEMAVQYSSAEYVLCSASSVSYEALACGCSVFAGYYIDNQVDFYHGLCNNNLITPLGDLMKADFKTCLSNANVSIDKMNIHNASRNLLDAFKVLDLRIVNYTDMTLDESRKIWEVRNLPAIRKYMTQPEPFPFESHQSFVESLRNDTSKLYYAIFRDDELVGSYDFIGIKDGDSAEHGLYINPVVYGKRYGTIIESVMDEYIRERGVHRILAEVLKNNLPSYHYHLKVGYRVYQEDEKYYYLERYI</sequence>
<organism evidence="4 5">
    <name type="scientific">Bacteroides fragilis</name>
    <dbReference type="NCBI Taxonomy" id="817"/>
    <lineage>
        <taxon>Bacteria</taxon>
        <taxon>Pseudomonadati</taxon>
        <taxon>Bacteroidota</taxon>
        <taxon>Bacteroidia</taxon>
        <taxon>Bacteroidales</taxon>
        <taxon>Bacteroidaceae</taxon>
        <taxon>Bacteroides</taxon>
    </lineage>
</organism>
<gene>
    <name evidence="4" type="primary">pseG</name>
    <name evidence="4" type="ORF">O1422_06710</name>
</gene>
<dbReference type="NCBIfam" id="TIGR03590">
    <property type="entry name" value="PseG"/>
    <property type="match status" value="1"/>
</dbReference>
<dbReference type="SUPFAM" id="SSF55729">
    <property type="entry name" value="Acyl-CoA N-acyltransferases (Nat)"/>
    <property type="match status" value="1"/>
</dbReference>
<dbReference type="GO" id="GO:0016787">
    <property type="term" value="F:hydrolase activity"/>
    <property type="evidence" value="ECO:0007669"/>
    <property type="project" value="UniProtKB-KW"/>
</dbReference>
<dbReference type="Proteomes" id="UP001075704">
    <property type="component" value="Unassembled WGS sequence"/>
</dbReference>
<feature type="binding site" evidence="2">
    <location>
        <position position="148"/>
    </location>
    <ligand>
        <name>substrate</name>
    </ligand>
</feature>
<comment type="caution">
    <text evidence="4">The sequence shown here is derived from an EMBL/GenBank/DDBJ whole genome shotgun (WGS) entry which is preliminary data.</text>
</comment>
<protein>
    <submittedName>
        <fullName evidence="4">UDP-2,4-diacetamido-2,4, 6-trideoxy-beta-L-altropyranose hydrolase</fullName>
        <ecNumber evidence="4">3.6.1.57</ecNumber>
    </submittedName>
</protein>
<accession>A0ABD4VQY0</accession>
<evidence type="ECO:0000259" key="3">
    <source>
        <dbReference type="PROSITE" id="PS51186"/>
    </source>
</evidence>
<evidence type="ECO:0000313" key="5">
    <source>
        <dbReference type="Proteomes" id="UP001075704"/>
    </source>
</evidence>
<feature type="domain" description="N-acetyltransferase" evidence="3">
    <location>
        <begin position="326"/>
        <end position="468"/>
    </location>
</feature>
<name>A0ABD4VQY0_BACFG</name>
<dbReference type="Gene3D" id="3.40.630.30">
    <property type="match status" value="1"/>
</dbReference>
<feature type="binding site" evidence="2">
    <location>
        <begin position="240"/>
        <end position="241"/>
    </location>
    <ligand>
        <name>substrate</name>
    </ligand>
</feature>
<feature type="binding site" evidence="2">
    <location>
        <position position="245"/>
    </location>
    <ligand>
        <name>substrate</name>
    </ligand>
</feature>
<evidence type="ECO:0000256" key="1">
    <source>
        <dbReference type="PIRSR" id="PIRSR620023-1"/>
    </source>
</evidence>
<dbReference type="Gene3D" id="3.40.50.2000">
    <property type="entry name" value="Glycogen Phosphorylase B"/>
    <property type="match status" value="1"/>
</dbReference>
<dbReference type="EMBL" id="JAPUAC010000004">
    <property type="protein sequence ID" value="MCZ2653851.1"/>
    <property type="molecule type" value="Genomic_DNA"/>
</dbReference>
<proteinExistence type="predicted"/>
<dbReference type="PROSITE" id="PS51186">
    <property type="entry name" value="GNAT"/>
    <property type="match status" value="1"/>
</dbReference>
<dbReference type="Gene3D" id="3.40.50.11190">
    <property type="match status" value="1"/>
</dbReference>
<feature type="active site" description="Proton acceptor" evidence="1">
    <location>
        <position position="20"/>
    </location>
</feature>
<dbReference type="InterPro" id="IPR000182">
    <property type="entry name" value="GNAT_dom"/>
</dbReference>
<keyword evidence="4" id="KW-0378">Hydrolase</keyword>
<dbReference type="RefSeq" id="WP_188521458.1">
    <property type="nucleotide sequence ID" value="NZ_JACLQC010000047.1"/>
</dbReference>